<proteinExistence type="predicted"/>
<sequence length="106" mass="11986">MLFYAYRSINKQNFPTQRNSLPNVKGTHSIPSAIYKNELLPTWQLCDLALVNTHSIYKNAGVLDVVNCRKSIGQYTAVFITSTAEISLSTYSIRQKPNLLSIYNIT</sequence>
<protein>
    <submittedName>
        <fullName evidence="1">Uncharacterized protein</fullName>
    </submittedName>
</protein>
<reference evidence="2" key="1">
    <citation type="submission" date="2014-04" db="EMBL/GenBank/DDBJ databases">
        <title>Whole-Genome optical mapping and complete genome sequence of Sphingobacterium deserti sp. nov., a new spaces isolated from desert in the west of China.</title>
        <authorList>
            <person name="Teng C."/>
            <person name="Zhou Z."/>
            <person name="Li X."/>
            <person name="Chen M."/>
            <person name="Lin M."/>
            <person name="Wang L."/>
            <person name="Su S."/>
            <person name="Zhang C."/>
            <person name="Zhang W."/>
        </authorList>
    </citation>
    <scope>NUCLEOTIDE SEQUENCE [LARGE SCALE GENOMIC DNA]</scope>
    <source>
        <strain evidence="2">ACCC05744</strain>
    </source>
</reference>
<accession>A0A0B8T4E8</accession>
<organism evidence="1 2">
    <name type="scientific">Sphingobacterium deserti</name>
    <dbReference type="NCBI Taxonomy" id="1229276"/>
    <lineage>
        <taxon>Bacteria</taxon>
        <taxon>Pseudomonadati</taxon>
        <taxon>Bacteroidota</taxon>
        <taxon>Sphingobacteriia</taxon>
        <taxon>Sphingobacteriales</taxon>
        <taxon>Sphingobacteriaceae</taxon>
        <taxon>Sphingobacterium</taxon>
    </lineage>
</organism>
<evidence type="ECO:0000313" key="1">
    <source>
        <dbReference type="EMBL" id="KGE14553.1"/>
    </source>
</evidence>
<dbReference type="Proteomes" id="UP000031802">
    <property type="component" value="Unassembled WGS sequence"/>
</dbReference>
<gene>
    <name evidence="1" type="ORF">DI53_1582</name>
</gene>
<name>A0A0B8T4E8_9SPHI</name>
<dbReference type="EMBL" id="JJMU01000024">
    <property type="protein sequence ID" value="KGE14553.1"/>
    <property type="molecule type" value="Genomic_DNA"/>
</dbReference>
<dbReference type="STRING" id="1229276.DI53_1582"/>
<reference evidence="1 2" key="2">
    <citation type="journal article" date="2015" name="PLoS ONE">
        <title>Whole-Genome Optical Mapping and Finished Genome Sequence of Sphingobacterium deserti sp. nov., a New Species Isolated from the Western Desert of China.</title>
        <authorList>
            <person name="Teng C."/>
            <person name="Zhou Z."/>
            <person name="Molnar I."/>
            <person name="Li X."/>
            <person name="Tang R."/>
            <person name="Chen M."/>
            <person name="Wang L."/>
            <person name="Su S."/>
            <person name="Zhang W."/>
            <person name="Lin M."/>
        </authorList>
    </citation>
    <scope>NUCLEOTIDE SEQUENCE [LARGE SCALE GENOMIC DNA]</scope>
    <source>
        <strain evidence="2">ACCC05744</strain>
    </source>
</reference>
<evidence type="ECO:0000313" key="2">
    <source>
        <dbReference type="Proteomes" id="UP000031802"/>
    </source>
</evidence>
<comment type="caution">
    <text evidence="1">The sequence shown here is derived from an EMBL/GenBank/DDBJ whole genome shotgun (WGS) entry which is preliminary data.</text>
</comment>
<dbReference type="AlphaFoldDB" id="A0A0B8T4E8"/>
<keyword evidence="2" id="KW-1185">Reference proteome</keyword>